<name>A0AA38P9Y4_9AGAR</name>
<evidence type="ECO:0000256" key="1">
    <source>
        <dbReference type="SAM" id="MobiDB-lite"/>
    </source>
</evidence>
<dbReference type="Proteomes" id="UP001163846">
    <property type="component" value="Unassembled WGS sequence"/>
</dbReference>
<feature type="chain" id="PRO_5041442943" evidence="2">
    <location>
        <begin position="32"/>
        <end position="214"/>
    </location>
</feature>
<comment type="caution">
    <text evidence="3">The sequence shown here is derived from an EMBL/GenBank/DDBJ whole genome shotgun (WGS) entry which is preliminary data.</text>
</comment>
<keyword evidence="2" id="KW-0732">Signal</keyword>
<feature type="compositionally biased region" description="Low complexity" evidence="1">
    <location>
        <begin position="69"/>
        <end position="80"/>
    </location>
</feature>
<feature type="region of interest" description="Disordered" evidence="1">
    <location>
        <begin position="50"/>
        <end position="93"/>
    </location>
</feature>
<accession>A0AA38P9Y4</accession>
<organism evidence="3 4">
    <name type="scientific">Lentinula raphanica</name>
    <dbReference type="NCBI Taxonomy" id="153919"/>
    <lineage>
        <taxon>Eukaryota</taxon>
        <taxon>Fungi</taxon>
        <taxon>Dikarya</taxon>
        <taxon>Basidiomycota</taxon>
        <taxon>Agaricomycotina</taxon>
        <taxon>Agaricomycetes</taxon>
        <taxon>Agaricomycetidae</taxon>
        <taxon>Agaricales</taxon>
        <taxon>Marasmiineae</taxon>
        <taxon>Omphalotaceae</taxon>
        <taxon>Lentinula</taxon>
    </lineage>
</organism>
<keyword evidence="4" id="KW-1185">Reference proteome</keyword>
<feature type="signal peptide" evidence="2">
    <location>
        <begin position="1"/>
        <end position="31"/>
    </location>
</feature>
<evidence type="ECO:0000256" key="2">
    <source>
        <dbReference type="SAM" id="SignalP"/>
    </source>
</evidence>
<proteinExistence type="predicted"/>
<reference evidence="3" key="1">
    <citation type="submission" date="2022-08" db="EMBL/GenBank/DDBJ databases">
        <authorList>
            <consortium name="DOE Joint Genome Institute"/>
            <person name="Min B."/>
            <person name="Riley R."/>
            <person name="Sierra-Patev S."/>
            <person name="Naranjo-Ortiz M."/>
            <person name="Looney B."/>
            <person name="Konkel Z."/>
            <person name="Slot J.C."/>
            <person name="Sakamoto Y."/>
            <person name="Steenwyk J.L."/>
            <person name="Rokas A."/>
            <person name="Carro J."/>
            <person name="Camarero S."/>
            <person name="Ferreira P."/>
            <person name="Molpeceres G."/>
            <person name="Ruiz-Duenas F.J."/>
            <person name="Serrano A."/>
            <person name="Henrissat B."/>
            <person name="Drula E."/>
            <person name="Hughes K.W."/>
            <person name="Mata J.L."/>
            <person name="Ishikawa N.K."/>
            <person name="Vargas-Isla R."/>
            <person name="Ushijima S."/>
            <person name="Smith C.A."/>
            <person name="Ahrendt S."/>
            <person name="Andreopoulos W."/>
            <person name="He G."/>
            <person name="Labutti K."/>
            <person name="Lipzen A."/>
            <person name="Ng V."/>
            <person name="Sandor L."/>
            <person name="Barry K."/>
            <person name="Martinez A.T."/>
            <person name="Xiao Y."/>
            <person name="Gibbons J.G."/>
            <person name="Terashima K."/>
            <person name="Hibbett D.S."/>
            <person name="Grigoriev I.V."/>
        </authorList>
    </citation>
    <scope>NUCLEOTIDE SEQUENCE</scope>
    <source>
        <strain evidence="3">TFB9207</strain>
    </source>
</reference>
<evidence type="ECO:0000313" key="3">
    <source>
        <dbReference type="EMBL" id="KAJ3839013.1"/>
    </source>
</evidence>
<gene>
    <name evidence="3" type="ORF">F5878DRAFT_641526</name>
</gene>
<protein>
    <submittedName>
        <fullName evidence="3">Uncharacterized protein</fullName>
    </submittedName>
</protein>
<dbReference type="EMBL" id="MU806152">
    <property type="protein sequence ID" value="KAJ3839013.1"/>
    <property type="molecule type" value="Genomic_DNA"/>
</dbReference>
<evidence type="ECO:0000313" key="4">
    <source>
        <dbReference type="Proteomes" id="UP001163846"/>
    </source>
</evidence>
<sequence>MNRFKLFFVLRSGIILIFLASLISPATEALAAPIFGFSCGEEGGDDAVGVRSSSGAVPCDHRSDKNVQASSAADPASANAQKTGSSLPSAGGSHVVPSLPAAGSKQNSGLTLEDSVSWLENEARSFKTAFSGVPGFRNPPLEFSAQSSGKSKCLEYGERIIKAHTQCFSFLGVLGELHARIDLACETVDWAYSYCGEYYPKMRHNIESKENWAT</sequence>
<dbReference type="AlphaFoldDB" id="A0AA38P9Y4"/>